<dbReference type="GO" id="GO:0102559">
    <property type="term" value="F:peptide chain release factor N(5)-glutamine methyltransferase activity"/>
    <property type="evidence" value="ECO:0007669"/>
    <property type="project" value="UniProtKB-EC"/>
</dbReference>
<dbReference type="NCBIfam" id="TIGR00536">
    <property type="entry name" value="hemK_fam"/>
    <property type="match status" value="1"/>
</dbReference>
<dbReference type="SUPFAM" id="SSF53335">
    <property type="entry name" value="S-adenosyl-L-methionine-dependent methyltransferases"/>
    <property type="match status" value="1"/>
</dbReference>
<dbReference type="PROSITE" id="PS00092">
    <property type="entry name" value="N6_MTASE"/>
    <property type="match status" value="1"/>
</dbReference>
<dbReference type="GO" id="GO:0005739">
    <property type="term" value="C:mitochondrion"/>
    <property type="evidence" value="ECO:0007669"/>
    <property type="project" value="TreeGrafter"/>
</dbReference>
<evidence type="ECO:0000313" key="8">
    <source>
        <dbReference type="Proteomes" id="UP000275078"/>
    </source>
</evidence>
<evidence type="ECO:0000256" key="5">
    <source>
        <dbReference type="ARBA" id="ARBA00048391"/>
    </source>
</evidence>
<dbReference type="Pfam" id="PF05175">
    <property type="entry name" value="MTS"/>
    <property type="match status" value="1"/>
</dbReference>
<dbReference type="PANTHER" id="PTHR18895">
    <property type="entry name" value="HEMK METHYLTRANSFERASE"/>
    <property type="match status" value="1"/>
</dbReference>
<dbReference type="InterPro" id="IPR002052">
    <property type="entry name" value="DNA_methylase_N6_adenine_CS"/>
</dbReference>
<organism evidence="7 8">
    <name type="scientific">Ascobolus immersus RN42</name>
    <dbReference type="NCBI Taxonomy" id="1160509"/>
    <lineage>
        <taxon>Eukaryota</taxon>
        <taxon>Fungi</taxon>
        <taxon>Dikarya</taxon>
        <taxon>Ascomycota</taxon>
        <taxon>Pezizomycotina</taxon>
        <taxon>Pezizomycetes</taxon>
        <taxon>Pezizales</taxon>
        <taxon>Ascobolaceae</taxon>
        <taxon>Ascobolus</taxon>
    </lineage>
</organism>
<dbReference type="EMBL" id="ML119648">
    <property type="protein sequence ID" value="RPA86912.1"/>
    <property type="molecule type" value="Genomic_DNA"/>
</dbReference>
<accession>A0A3N4IL99</accession>
<evidence type="ECO:0000259" key="6">
    <source>
        <dbReference type="Pfam" id="PF05175"/>
    </source>
</evidence>
<keyword evidence="3" id="KW-0808">Transferase</keyword>
<gene>
    <name evidence="7" type="ORF">BJ508DRAFT_357974</name>
</gene>
<dbReference type="EC" id="2.1.1.297" evidence="1"/>
<dbReference type="OrthoDB" id="269872at2759"/>
<dbReference type="InterPro" id="IPR007848">
    <property type="entry name" value="Small_mtfrase_dom"/>
</dbReference>
<keyword evidence="2 7" id="KW-0489">Methyltransferase</keyword>
<feature type="domain" description="Methyltransferase small" evidence="6">
    <location>
        <begin position="146"/>
        <end position="252"/>
    </location>
</feature>
<dbReference type="CDD" id="cd02440">
    <property type="entry name" value="AdoMet_MTases"/>
    <property type="match status" value="1"/>
</dbReference>
<name>A0A3N4IL99_ASCIM</name>
<dbReference type="STRING" id="1160509.A0A3N4IL99"/>
<dbReference type="Gene3D" id="3.40.50.150">
    <property type="entry name" value="Vaccinia Virus protein VP39"/>
    <property type="match status" value="1"/>
</dbReference>
<protein>
    <recommendedName>
        <fullName evidence="1">peptide chain release factor N(5)-glutamine methyltransferase</fullName>
        <ecNumber evidence="1">2.1.1.297</ecNumber>
    </recommendedName>
</protein>
<evidence type="ECO:0000256" key="2">
    <source>
        <dbReference type="ARBA" id="ARBA00022603"/>
    </source>
</evidence>
<dbReference type="InterPro" id="IPR029063">
    <property type="entry name" value="SAM-dependent_MTases_sf"/>
</dbReference>
<evidence type="ECO:0000256" key="1">
    <source>
        <dbReference type="ARBA" id="ARBA00012771"/>
    </source>
</evidence>
<reference evidence="7 8" key="1">
    <citation type="journal article" date="2018" name="Nat. Ecol. Evol.">
        <title>Pezizomycetes genomes reveal the molecular basis of ectomycorrhizal truffle lifestyle.</title>
        <authorList>
            <person name="Murat C."/>
            <person name="Payen T."/>
            <person name="Noel B."/>
            <person name="Kuo A."/>
            <person name="Morin E."/>
            <person name="Chen J."/>
            <person name="Kohler A."/>
            <person name="Krizsan K."/>
            <person name="Balestrini R."/>
            <person name="Da Silva C."/>
            <person name="Montanini B."/>
            <person name="Hainaut M."/>
            <person name="Levati E."/>
            <person name="Barry K.W."/>
            <person name="Belfiori B."/>
            <person name="Cichocki N."/>
            <person name="Clum A."/>
            <person name="Dockter R.B."/>
            <person name="Fauchery L."/>
            <person name="Guy J."/>
            <person name="Iotti M."/>
            <person name="Le Tacon F."/>
            <person name="Lindquist E.A."/>
            <person name="Lipzen A."/>
            <person name="Malagnac F."/>
            <person name="Mello A."/>
            <person name="Molinier V."/>
            <person name="Miyauchi S."/>
            <person name="Poulain J."/>
            <person name="Riccioni C."/>
            <person name="Rubini A."/>
            <person name="Sitrit Y."/>
            <person name="Splivallo R."/>
            <person name="Traeger S."/>
            <person name="Wang M."/>
            <person name="Zifcakova L."/>
            <person name="Wipf D."/>
            <person name="Zambonelli A."/>
            <person name="Paolocci F."/>
            <person name="Nowrousian M."/>
            <person name="Ottonello S."/>
            <person name="Baldrian P."/>
            <person name="Spatafora J.W."/>
            <person name="Henrissat B."/>
            <person name="Nagy L.G."/>
            <person name="Aury J.M."/>
            <person name="Wincker P."/>
            <person name="Grigoriev I.V."/>
            <person name="Bonfante P."/>
            <person name="Martin F.M."/>
        </authorList>
    </citation>
    <scope>NUCLEOTIDE SEQUENCE [LARGE SCALE GENOMIC DNA]</scope>
    <source>
        <strain evidence="7 8">RN42</strain>
    </source>
</reference>
<evidence type="ECO:0000256" key="3">
    <source>
        <dbReference type="ARBA" id="ARBA00022679"/>
    </source>
</evidence>
<dbReference type="GO" id="GO:0003676">
    <property type="term" value="F:nucleic acid binding"/>
    <property type="evidence" value="ECO:0007669"/>
    <property type="project" value="InterPro"/>
</dbReference>
<sequence length="349" mass="39257">MPRIPSILIHQAASVSPFLPSILRGTRDLSSARTELRWITEEFQQNRTAFLANLARLPYFPAVLQRPSRIRYRPQWKWTKRLEYLRLQPDPARIVLRQCARLRERHYPLQYILGTQPFHLLDVVVRPGVLIPRPETEELTSHLAGLLETHHPEKLNVIDLCAGTGCIGLLLSCLVKGTTTIGVDISKSALACMAENKTKHEDLLSIAGSEYRPVYHDVLSTVPKTVAFINSQLGPGKADLIVSNPPYISSAGFNKDTSRSVRLWEPRLALVPDGVDENVFYDRIIDVATEVHANGIVFEVGSWDQATSIQRLMGKKGWKSSVWPDFHGKGRTVVAFREGGWEWLQSAPS</sequence>
<dbReference type="GO" id="GO:0032259">
    <property type="term" value="P:methylation"/>
    <property type="evidence" value="ECO:0007669"/>
    <property type="project" value="UniProtKB-KW"/>
</dbReference>
<keyword evidence="8" id="KW-1185">Reference proteome</keyword>
<dbReference type="InterPro" id="IPR004556">
    <property type="entry name" value="HemK-like"/>
</dbReference>
<keyword evidence="4" id="KW-0949">S-adenosyl-L-methionine</keyword>
<dbReference type="AlphaFoldDB" id="A0A3N4IL99"/>
<proteinExistence type="predicted"/>
<dbReference type="Proteomes" id="UP000275078">
    <property type="component" value="Unassembled WGS sequence"/>
</dbReference>
<dbReference type="PANTHER" id="PTHR18895:SF74">
    <property type="entry name" value="MTRF1L RELEASE FACTOR GLUTAMINE METHYLTRANSFERASE"/>
    <property type="match status" value="1"/>
</dbReference>
<dbReference type="InterPro" id="IPR050320">
    <property type="entry name" value="N5-glutamine_MTase"/>
</dbReference>
<evidence type="ECO:0000256" key="4">
    <source>
        <dbReference type="ARBA" id="ARBA00022691"/>
    </source>
</evidence>
<comment type="catalytic activity">
    <reaction evidence="5">
        <text>L-glutaminyl-[peptide chain release factor] + S-adenosyl-L-methionine = N(5)-methyl-L-glutaminyl-[peptide chain release factor] + S-adenosyl-L-homocysteine + H(+)</text>
        <dbReference type="Rhea" id="RHEA:42896"/>
        <dbReference type="Rhea" id="RHEA-COMP:10271"/>
        <dbReference type="Rhea" id="RHEA-COMP:10272"/>
        <dbReference type="ChEBI" id="CHEBI:15378"/>
        <dbReference type="ChEBI" id="CHEBI:30011"/>
        <dbReference type="ChEBI" id="CHEBI:57856"/>
        <dbReference type="ChEBI" id="CHEBI:59789"/>
        <dbReference type="ChEBI" id="CHEBI:61891"/>
        <dbReference type="EC" id="2.1.1.297"/>
    </reaction>
</comment>
<evidence type="ECO:0000313" key="7">
    <source>
        <dbReference type="EMBL" id="RPA86912.1"/>
    </source>
</evidence>